<reference evidence="2 3" key="1">
    <citation type="submission" date="2024-01" db="EMBL/GenBank/DDBJ databases">
        <title>A telomere-to-telomere, gap-free genome of sweet tea (Lithocarpus litseifolius).</title>
        <authorList>
            <person name="Zhou J."/>
        </authorList>
    </citation>
    <scope>NUCLEOTIDE SEQUENCE [LARGE SCALE GENOMIC DNA]</scope>
    <source>
        <strain evidence="2">Zhou-2022a</strain>
        <tissue evidence="2">Leaf</tissue>
    </source>
</reference>
<gene>
    <name evidence="2" type="ORF">SO802_011808</name>
</gene>
<evidence type="ECO:0000313" key="2">
    <source>
        <dbReference type="EMBL" id="KAL0004247.1"/>
    </source>
</evidence>
<proteinExistence type="predicted"/>
<feature type="compositionally biased region" description="Low complexity" evidence="1">
    <location>
        <begin position="1"/>
        <end position="11"/>
    </location>
</feature>
<protein>
    <submittedName>
        <fullName evidence="2">Uncharacterized protein</fullName>
    </submittedName>
</protein>
<dbReference type="Proteomes" id="UP001459277">
    <property type="component" value="Unassembled WGS sequence"/>
</dbReference>
<dbReference type="EMBL" id="JAZDWU010000004">
    <property type="protein sequence ID" value="KAL0004247.1"/>
    <property type="molecule type" value="Genomic_DNA"/>
</dbReference>
<evidence type="ECO:0000256" key="1">
    <source>
        <dbReference type="SAM" id="MobiDB-lite"/>
    </source>
</evidence>
<keyword evidence="3" id="KW-1185">Reference proteome</keyword>
<organism evidence="2 3">
    <name type="scientific">Lithocarpus litseifolius</name>
    <dbReference type="NCBI Taxonomy" id="425828"/>
    <lineage>
        <taxon>Eukaryota</taxon>
        <taxon>Viridiplantae</taxon>
        <taxon>Streptophyta</taxon>
        <taxon>Embryophyta</taxon>
        <taxon>Tracheophyta</taxon>
        <taxon>Spermatophyta</taxon>
        <taxon>Magnoliopsida</taxon>
        <taxon>eudicotyledons</taxon>
        <taxon>Gunneridae</taxon>
        <taxon>Pentapetalae</taxon>
        <taxon>rosids</taxon>
        <taxon>fabids</taxon>
        <taxon>Fagales</taxon>
        <taxon>Fagaceae</taxon>
        <taxon>Lithocarpus</taxon>
    </lineage>
</organism>
<feature type="compositionally biased region" description="Polar residues" evidence="1">
    <location>
        <begin position="12"/>
        <end position="21"/>
    </location>
</feature>
<comment type="caution">
    <text evidence="2">The sequence shown here is derived from an EMBL/GenBank/DDBJ whole genome shotgun (WGS) entry which is preliminary data.</text>
</comment>
<sequence>MASLSLSPLSLFPNQQENPATHCTRRSSADSDPSLRRQGPPILPPIFSRLRFFQGWKMAESLLNPGRARLCASDKSR</sequence>
<feature type="region of interest" description="Disordered" evidence="1">
    <location>
        <begin position="1"/>
        <end position="43"/>
    </location>
</feature>
<accession>A0AAW2D357</accession>
<dbReference type="AlphaFoldDB" id="A0AAW2D357"/>
<evidence type="ECO:0000313" key="3">
    <source>
        <dbReference type="Proteomes" id="UP001459277"/>
    </source>
</evidence>
<name>A0AAW2D357_9ROSI</name>